<name>A0ABX0VLK3_9ENTR</name>
<comment type="caution">
    <text evidence="1">The sequence shown here is derived from an EMBL/GenBank/DDBJ whole genome shotgun (WGS) entry which is preliminary data.</text>
</comment>
<sequence>MSEFQVQVFCRSVGVQQGTIGNIVDAGAAAGSYNLDMKDAATALGKGVGSLFTMNFKEAYRRISKGIAGIMGYRLLALSLPCAIQLL</sequence>
<reference evidence="1 2" key="1">
    <citation type="journal article" date="2020" name="Microorganisms">
        <title>Polyphasic Characterisation of Cedecea colo sp. nov., a New Enteric Bacterium Isolated from the Koala Hindgut.</title>
        <authorList>
            <person name="Boath J.M."/>
            <person name="Dakhal S."/>
            <person name="Van T.T.H."/>
            <person name="Moore R.J."/>
            <person name="Dekiwadia C."/>
            <person name="Macreadie I.G."/>
        </authorList>
    </citation>
    <scope>NUCLEOTIDE SEQUENCE [LARGE SCALE GENOMIC DNA]</scope>
    <source>
        <strain evidence="1 2">ZA</strain>
    </source>
</reference>
<gene>
    <name evidence="1" type="ORF">E2L00_06620</name>
</gene>
<dbReference type="RefSeq" id="WP_167608689.1">
    <property type="nucleotide sequence ID" value="NZ_SOYS01000002.1"/>
</dbReference>
<accession>A0ABX0VLK3</accession>
<protein>
    <submittedName>
        <fullName evidence="1">Uncharacterized protein</fullName>
    </submittedName>
</protein>
<organism evidence="1 2">
    <name type="scientific">Cedecea colo</name>
    <dbReference type="NCBI Taxonomy" id="2552946"/>
    <lineage>
        <taxon>Bacteria</taxon>
        <taxon>Pseudomonadati</taxon>
        <taxon>Pseudomonadota</taxon>
        <taxon>Gammaproteobacteria</taxon>
        <taxon>Enterobacterales</taxon>
        <taxon>Enterobacteriaceae</taxon>
        <taxon>Cedecea</taxon>
    </lineage>
</organism>
<dbReference type="EMBL" id="SOYS01000002">
    <property type="protein sequence ID" value="NIY47215.1"/>
    <property type="molecule type" value="Genomic_DNA"/>
</dbReference>
<evidence type="ECO:0000313" key="2">
    <source>
        <dbReference type="Proteomes" id="UP000697927"/>
    </source>
</evidence>
<evidence type="ECO:0000313" key="1">
    <source>
        <dbReference type="EMBL" id="NIY47215.1"/>
    </source>
</evidence>
<proteinExistence type="predicted"/>
<dbReference type="Proteomes" id="UP000697927">
    <property type="component" value="Unassembled WGS sequence"/>
</dbReference>
<keyword evidence="2" id="KW-1185">Reference proteome</keyword>